<sequence length="53" mass="6103">MIFLAQYMDIARFIQVFLVQGLTGLFFLFIAYKILKRESKGLNLILSGVYLSV</sequence>
<accession>X1I7W0</accession>
<feature type="transmembrane region" description="Helical" evidence="1">
    <location>
        <begin position="12"/>
        <end position="32"/>
    </location>
</feature>
<proteinExistence type="predicted"/>
<gene>
    <name evidence="2" type="ORF">S03H2_57064</name>
</gene>
<evidence type="ECO:0000256" key="1">
    <source>
        <dbReference type="SAM" id="Phobius"/>
    </source>
</evidence>
<feature type="non-terminal residue" evidence="2">
    <location>
        <position position="53"/>
    </location>
</feature>
<protein>
    <submittedName>
        <fullName evidence="2">Uncharacterized protein</fullName>
    </submittedName>
</protein>
<evidence type="ECO:0000313" key="2">
    <source>
        <dbReference type="EMBL" id="GAH78451.1"/>
    </source>
</evidence>
<reference evidence="2" key="1">
    <citation type="journal article" date="2014" name="Front. Microbiol.">
        <title>High frequency of phylogenetically diverse reductive dehalogenase-homologous genes in deep subseafloor sedimentary metagenomes.</title>
        <authorList>
            <person name="Kawai M."/>
            <person name="Futagami T."/>
            <person name="Toyoda A."/>
            <person name="Takaki Y."/>
            <person name="Nishi S."/>
            <person name="Hori S."/>
            <person name="Arai W."/>
            <person name="Tsubouchi T."/>
            <person name="Morono Y."/>
            <person name="Uchiyama I."/>
            <person name="Ito T."/>
            <person name="Fujiyama A."/>
            <person name="Inagaki F."/>
            <person name="Takami H."/>
        </authorList>
    </citation>
    <scope>NUCLEOTIDE SEQUENCE</scope>
    <source>
        <strain evidence="2">Expedition CK06-06</strain>
    </source>
</reference>
<organism evidence="2">
    <name type="scientific">marine sediment metagenome</name>
    <dbReference type="NCBI Taxonomy" id="412755"/>
    <lineage>
        <taxon>unclassified sequences</taxon>
        <taxon>metagenomes</taxon>
        <taxon>ecological metagenomes</taxon>
    </lineage>
</organism>
<dbReference type="EMBL" id="BARU01036554">
    <property type="protein sequence ID" value="GAH78451.1"/>
    <property type="molecule type" value="Genomic_DNA"/>
</dbReference>
<keyword evidence="1" id="KW-0472">Membrane</keyword>
<dbReference type="AlphaFoldDB" id="X1I7W0"/>
<name>X1I7W0_9ZZZZ</name>
<keyword evidence="1" id="KW-0812">Transmembrane</keyword>
<keyword evidence="1" id="KW-1133">Transmembrane helix</keyword>
<comment type="caution">
    <text evidence="2">The sequence shown here is derived from an EMBL/GenBank/DDBJ whole genome shotgun (WGS) entry which is preliminary data.</text>
</comment>